<keyword evidence="6 7" id="KW-0949">S-adenosyl-L-methionine</keyword>
<accession>A0A838XW59</accession>
<evidence type="ECO:0000256" key="1">
    <source>
        <dbReference type="ARBA" id="ARBA00004496"/>
    </source>
</evidence>
<proteinExistence type="inferred from homology"/>
<keyword evidence="9" id="KW-1185">Reference proteome</keyword>
<comment type="similarity">
    <text evidence="2 7">Belongs to the methyltransferase superfamily. L-isoaspartyl/D-aspartyl protein methyltransferase family.</text>
</comment>
<keyword evidence="4 7" id="KW-0489">Methyltransferase</keyword>
<dbReference type="AlphaFoldDB" id="A0A838XW59"/>
<dbReference type="EMBL" id="JACEON010000017">
    <property type="protein sequence ID" value="MBA4613261.1"/>
    <property type="molecule type" value="Genomic_DNA"/>
</dbReference>
<dbReference type="HAMAP" id="MF_00090">
    <property type="entry name" value="PIMT"/>
    <property type="match status" value="1"/>
</dbReference>
<evidence type="ECO:0000256" key="6">
    <source>
        <dbReference type="ARBA" id="ARBA00022691"/>
    </source>
</evidence>
<evidence type="ECO:0000256" key="2">
    <source>
        <dbReference type="ARBA" id="ARBA00005369"/>
    </source>
</evidence>
<dbReference type="EC" id="2.1.1.77" evidence="7"/>
<evidence type="ECO:0000256" key="5">
    <source>
        <dbReference type="ARBA" id="ARBA00022679"/>
    </source>
</evidence>
<dbReference type="GO" id="GO:0030091">
    <property type="term" value="P:protein repair"/>
    <property type="evidence" value="ECO:0007669"/>
    <property type="project" value="UniProtKB-UniRule"/>
</dbReference>
<keyword evidence="3 7" id="KW-0963">Cytoplasm</keyword>
<dbReference type="NCBIfam" id="NF001453">
    <property type="entry name" value="PRK00312.1"/>
    <property type="match status" value="1"/>
</dbReference>
<dbReference type="GO" id="GO:0004719">
    <property type="term" value="F:protein-L-isoaspartate (D-aspartate) O-methyltransferase activity"/>
    <property type="evidence" value="ECO:0007669"/>
    <property type="project" value="UniProtKB-UniRule"/>
</dbReference>
<dbReference type="FunFam" id="3.40.50.150:FF:000010">
    <property type="entry name" value="Protein-L-isoaspartate O-methyltransferase"/>
    <property type="match status" value="1"/>
</dbReference>
<comment type="catalytic activity">
    <reaction evidence="7">
        <text>[protein]-L-isoaspartate + S-adenosyl-L-methionine = [protein]-L-isoaspartate alpha-methyl ester + S-adenosyl-L-homocysteine</text>
        <dbReference type="Rhea" id="RHEA:12705"/>
        <dbReference type="Rhea" id="RHEA-COMP:12143"/>
        <dbReference type="Rhea" id="RHEA-COMP:12144"/>
        <dbReference type="ChEBI" id="CHEBI:57856"/>
        <dbReference type="ChEBI" id="CHEBI:59789"/>
        <dbReference type="ChEBI" id="CHEBI:90596"/>
        <dbReference type="ChEBI" id="CHEBI:90598"/>
        <dbReference type="EC" id="2.1.1.77"/>
    </reaction>
</comment>
<protein>
    <recommendedName>
        <fullName evidence="7">Protein-L-isoaspartate O-methyltransferase</fullName>
        <ecNumber evidence="7">2.1.1.77</ecNumber>
    </recommendedName>
    <alternativeName>
        <fullName evidence="7">L-isoaspartyl protein carboxyl methyltransferase</fullName>
    </alternativeName>
    <alternativeName>
        <fullName evidence="7">Protein L-isoaspartyl methyltransferase</fullName>
    </alternativeName>
    <alternativeName>
        <fullName evidence="7">Protein-beta-aspartate methyltransferase</fullName>
        <shortName evidence="7">PIMT</shortName>
    </alternativeName>
</protein>
<dbReference type="SUPFAM" id="SSF53335">
    <property type="entry name" value="S-adenosyl-L-methionine-dependent methyltransferases"/>
    <property type="match status" value="1"/>
</dbReference>
<evidence type="ECO:0000256" key="3">
    <source>
        <dbReference type="ARBA" id="ARBA00022490"/>
    </source>
</evidence>
<reference evidence="8 9" key="1">
    <citation type="submission" date="2020-07" db="EMBL/GenBank/DDBJ databases">
        <authorList>
            <person name="Li M."/>
        </authorList>
    </citation>
    <scope>NUCLEOTIDE SEQUENCE [LARGE SCALE GENOMIC DNA]</scope>
    <source>
        <strain evidence="8 9">DSM 23284</strain>
    </source>
</reference>
<dbReference type="InterPro" id="IPR029063">
    <property type="entry name" value="SAM-dependent_MTases_sf"/>
</dbReference>
<evidence type="ECO:0000313" key="8">
    <source>
        <dbReference type="EMBL" id="MBA4613261.1"/>
    </source>
</evidence>
<feature type="active site" evidence="7">
    <location>
        <position position="66"/>
    </location>
</feature>
<gene>
    <name evidence="7" type="primary">pcm</name>
    <name evidence="8" type="ORF">H1W37_16500</name>
</gene>
<organism evidence="8 9">
    <name type="scientific">Stappia taiwanensis</name>
    <dbReference type="NCBI Taxonomy" id="992267"/>
    <lineage>
        <taxon>Bacteria</taxon>
        <taxon>Pseudomonadati</taxon>
        <taxon>Pseudomonadota</taxon>
        <taxon>Alphaproteobacteria</taxon>
        <taxon>Hyphomicrobiales</taxon>
        <taxon>Stappiaceae</taxon>
        <taxon>Stappia</taxon>
    </lineage>
</organism>
<dbReference type="GO" id="GO:0005737">
    <property type="term" value="C:cytoplasm"/>
    <property type="evidence" value="ECO:0007669"/>
    <property type="project" value="UniProtKB-SubCell"/>
</dbReference>
<evidence type="ECO:0000256" key="4">
    <source>
        <dbReference type="ARBA" id="ARBA00022603"/>
    </source>
</evidence>
<keyword evidence="5 7" id="KW-0808">Transferase</keyword>
<dbReference type="CDD" id="cd02440">
    <property type="entry name" value="AdoMet_MTases"/>
    <property type="match status" value="1"/>
</dbReference>
<reference evidence="8 9" key="2">
    <citation type="submission" date="2020-08" db="EMBL/GenBank/DDBJ databases">
        <title>Stappia taiwanensis sp. nov., isolated from a coastal thermal spring.</title>
        <authorList>
            <person name="Kampfer P."/>
        </authorList>
    </citation>
    <scope>NUCLEOTIDE SEQUENCE [LARGE SCALE GENOMIC DNA]</scope>
    <source>
        <strain evidence="8 9">DSM 23284</strain>
    </source>
</reference>
<comment type="subcellular location">
    <subcellularLocation>
        <location evidence="1 7">Cytoplasm</location>
    </subcellularLocation>
</comment>
<comment type="caution">
    <text evidence="8">The sequence shown here is derived from an EMBL/GenBank/DDBJ whole genome shotgun (WGS) entry which is preliminary data.</text>
</comment>
<sequence length="219" mass="23401">MSSPQEDADREAIAALTLRLRSGGIRDNRVLSAIERVPRRLFLSAALQKHAHTDTALPIECGQTISQPTVVAWMTAALEIAPEHKVLEVGTGSGYQAAVLGHLSREVHSIERYRTLADLARERLSTLKISSVTVHHGDGLEGLPEKAPFDRIIVTAAGPEIPPALLAQLADGGKLIMPVGPKGGVQVLTLAEKKGATIVTRALQEVRFVPLVEGVASRL</sequence>
<dbReference type="GO" id="GO:0032259">
    <property type="term" value="P:methylation"/>
    <property type="evidence" value="ECO:0007669"/>
    <property type="project" value="UniProtKB-KW"/>
</dbReference>
<dbReference type="InterPro" id="IPR000682">
    <property type="entry name" value="PCMT"/>
</dbReference>
<comment type="function">
    <text evidence="7">Catalyzes the methyl esterification of L-isoaspartyl residues in peptides and proteins that result from spontaneous decomposition of normal L-aspartyl and L-asparaginyl residues. It plays a role in the repair and/or degradation of damaged proteins.</text>
</comment>
<evidence type="ECO:0000256" key="7">
    <source>
        <dbReference type="HAMAP-Rule" id="MF_00090"/>
    </source>
</evidence>
<dbReference type="PANTHER" id="PTHR11579">
    <property type="entry name" value="PROTEIN-L-ISOASPARTATE O-METHYLTRANSFERASE"/>
    <property type="match status" value="1"/>
</dbReference>
<dbReference type="Pfam" id="PF01135">
    <property type="entry name" value="PCMT"/>
    <property type="match status" value="1"/>
</dbReference>
<dbReference type="PANTHER" id="PTHR11579:SF0">
    <property type="entry name" value="PROTEIN-L-ISOASPARTATE(D-ASPARTATE) O-METHYLTRANSFERASE"/>
    <property type="match status" value="1"/>
</dbReference>
<dbReference type="Gene3D" id="3.40.50.150">
    <property type="entry name" value="Vaccinia Virus protein VP39"/>
    <property type="match status" value="1"/>
</dbReference>
<name>A0A838XW59_9HYPH</name>
<dbReference type="Proteomes" id="UP000559404">
    <property type="component" value="Unassembled WGS sequence"/>
</dbReference>
<dbReference type="NCBIfam" id="TIGR00080">
    <property type="entry name" value="pimt"/>
    <property type="match status" value="1"/>
</dbReference>
<dbReference type="PROSITE" id="PS01279">
    <property type="entry name" value="PCMT"/>
    <property type="match status" value="1"/>
</dbReference>
<evidence type="ECO:0000313" key="9">
    <source>
        <dbReference type="Proteomes" id="UP000559404"/>
    </source>
</evidence>